<dbReference type="PANTHER" id="PTHR11451:SF44">
    <property type="entry name" value="THREONINE--TRNA LIGASE, CHLOROPLASTIC_MITOCHONDRIAL 2"/>
    <property type="match status" value="1"/>
</dbReference>
<dbReference type="GO" id="GO:0004829">
    <property type="term" value="F:threonine-tRNA ligase activity"/>
    <property type="evidence" value="ECO:0007669"/>
    <property type="project" value="UniProtKB-EC"/>
</dbReference>
<organism evidence="10">
    <name type="scientific">hydrothermal vent metagenome</name>
    <dbReference type="NCBI Taxonomy" id="652676"/>
    <lineage>
        <taxon>unclassified sequences</taxon>
        <taxon>metagenomes</taxon>
        <taxon>ecological metagenomes</taxon>
    </lineage>
</organism>
<evidence type="ECO:0000256" key="3">
    <source>
        <dbReference type="ARBA" id="ARBA00022598"/>
    </source>
</evidence>
<protein>
    <recommendedName>
        <fullName evidence="2">threonine--tRNA ligase</fullName>
        <ecNumber evidence="2">6.1.1.3</ecNumber>
    </recommendedName>
</protein>
<dbReference type="InterPro" id="IPR004154">
    <property type="entry name" value="Anticodon-bd"/>
</dbReference>
<keyword evidence="5" id="KW-0067">ATP-binding</keyword>
<dbReference type="GO" id="GO:0006435">
    <property type="term" value="P:threonyl-tRNA aminoacylation"/>
    <property type="evidence" value="ECO:0007669"/>
    <property type="project" value="InterPro"/>
</dbReference>
<feature type="domain" description="Aminoacyl-transfer RNA synthetases class-II family profile" evidence="9">
    <location>
        <begin position="1"/>
        <end position="139"/>
    </location>
</feature>
<dbReference type="Gene3D" id="3.30.930.10">
    <property type="entry name" value="Bira Bifunctional Protein, Domain 2"/>
    <property type="match status" value="1"/>
</dbReference>
<dbReference type="PROSITE" id="PS50862">
    <property type="entry name" value="AA_TRNA_LIGASE_II"/>
    <property type="match status" value="1"/>
</dbReference>
<dbReference type="AlphaFoldDB" id="A0A3B0SSG2"/>
<sequence length="242" mass="26972">ELKNLLDFVLMVLRDFGFDEFEADLSTRPEKYVGDVDLWKKAEQYLASSLEAADLPYQLAPGEGAFYGPKIDIHIKDAIGRRWQLSTIQVDFAQPENFDLDYATSENTRRRPVMIHRALLGSIERFVGILVEHYAGAFPMWLAPVQATVIPVADRHQDYADSVGAALVERGVRVHVDGADETVGEKIRRAITQKHPAVIVVGDKDVEAGTVGLRLRGEEHEQRGIVLGDAVDTLAEMARPPR</sequence>
<keyword evidence="6" id="KW-0648">Protein biosynthesis</keyword>
<dbReference type="GO" id="GO:0005737">
    <property type="term" value="C:cytoplasm"/>
    <property type="evidence" value="ECO:0007669"/>
    <property type="project" value="InterPro"/>
</dbReference>
<evidence type="ECO:0000256" key="1">
    <source>
        <dbReference type="ARBA" id="ARBA00008226"/>
    </source>
</evidence>
<name>A0A3B0SSG2_9ZZZZ</name>
<accession>A0A3B0SSG2</accession>
<evidence type="ECO:0000256" key="8">
    <source>
        <dbReference type="ARBA" id="ARBA00049515"/>
    </source>
</evidence>
<keyword evidence="4" id="KW-0547">Nucleotide-binding</keyword>
<comment type="similarity">
    <text evidence="1">Belongs to the class-II aminoacyl-tRNA synthetase family.</text>
</comment>
<evidence type="ECO:0000256" key="4">
    <source>
        <dbReference type="ARBA" id="ARBA00022741"/>
    </source>
</evidence>
<dbReference type="Pfam" id="PF00587">
    <property type="entry name" value="tRNA-synt_2b"/>
    <property type="match status" value="1"/>
</dbReference>
<keyword evidence="3 10" id="KW-0436">Ligase</keyword>
<dbReference type="InterPro" id="IPR036621">
    <property type="entry name" value="Anticodon-bd_dom_sf"/>
</dbReference>
<proteinExistence type="inferred from homology"/>
<dbReference type="InterPro" id="IPR002320">
    <property type="entry name" value="Thr-tRNA-ligase_IIa"/>
</dbReference>
<dbReference type="Pfam" id="PF03129">
    <property type="entry name" value="HGTP_anticodon"/>
    <property type="match status" value="1"/>
</dbReference>
<evidence type="ECO:0000256" key="6">
    <source>
        <dbReference type="ARBA" id="ARBA00022917"/>
    </source>
</evidence>
<dbReference type="PANTHER" id="PTHR11451">
    <property type="entry name" value="THREONINE-TRNA LIGASE"/>
    <property type="match status" value="1"/>
</dbReference>
<keyword evidence="7 10" id="KW-0030">Aminoacyl-tRNA synthetase</keyword>
<dbReference type="GO" id="GO:0005524">
    <property type="term" value="F:ATP binding"/>
    <property type="evidence" value="ECO:0007669"/>
    <property type="project" value="UniProtKB-KW"/>
</dbReference>
<gene>
    <name evidence="10" type="ORF">MNBD_ACTINO01-2072</name>
</gene>
<dbReference type="FunFam" id="3.40.50.800:FF:000001">
    <property type="entry name" value="Threonine--tRNA ligase"/>
    <property type="match status" value="1"/>
</dbReference>
<evidence type="ECO:0000256" key="5">
    <source>
        <dbReference type="ARBA" id="ARBA00022840"/>
    </source>
</evidence>
<reference evidence="10" key="1">
    <citation type="submission" date="2018-06" db="EMBL/GenBank/DDBJ databases">
        <authorList>
            <person name="Zhirakovskaya E."/>
        </authorList>
    </citation>
    <scope>NUCLEOTIDE SEQUENCE</scope>
</reference>
<evidence type="ECO:0000313" key="10">
    <source>
        <dbReference type="EMBL" id="VAW08428.1"/>
    </source>
</evidence>
<dbReference type="InterPro" id="IPR006195">
    <property type="entry name" value="aa-tRNA-synth_II"/>
</dbReference>
<evidence type="ECO:0000256" key="7">
    <source>
        <dbReference type="ARBA" id="ARBA00023146"/>
    </source>
</evidence>
<feature type="non-terminal residue" evidence="10">
    <location>
        <position position="1"/>
    </location>
</feature>
<dbReference type="InterPro" id="IPR002314">
    <property type="entry name" value="aa-tRNA-synt_IIb"/>
</dbReference>
<dbReference type="EMBL" id="UOEI01000603">
    <property type="protein sequence ID" value="VAW08428.1"/>
    <property type="molecule type" value="Genomic_DNA"/>
</dbReference>
<dbReference type="SUPFAM" id="SSF55681">
    <property type="entry name" value="Class II aaRS and biotin synthetases"/>
    <property type="match status" value="1"/>
</dbReference>
<dbReference type="Gene3D" id="3.40.50.800">
    <property type="entry name" value="Anticodon-binding domain"/>
    <property type="match status" value="1"/>
</dbReference>
<dbReference type="InterPro" id="IPR047246">
    <property type="entry name" value="ThrRS_anticodon"/>
</dbReference>
<dbReference type="InterPro" id="IPR045864">
    <property type="entry name" value="aa-tRNA-synth_II/BPL/LPL"/>
</dbReference>
<dbReference type="PRINTS" id="PR01047">
    <property type="entry name" value="TRNASYNTHTHR"/>
</dbReference>
<dbReference type="EC" id="6.1.1.3" evidence="2"/>
<evidence type="ECO:0000259" key="9">
    <source>
        <dbReference type="PROSITE" id="PS50862"/>
    </source>
</evidence>
<dbReference type="CDD" id="cd00860">
    <property type="entry name" value="ThrRS_anticodon"/>
    <property type="match status" value="1"/>
</dbReference>
<comment type="catalytic activity">
    <reaction evidence="8">
        <text>tRNA(Thr) + L-threonine + ATP = L-threonyl-tRNA(Thr) + AMP + diphosphate + H(+)</text>
        <dbReference type="Rhea" id="RHEA:24624"/>
        <dbReference type="Rhea" id="RHEA-COMP:9670"/>
        <dbReference type="Rhea" id="RHEA-COMP:9704"/>
        <dbReference type="ChEBI" id="CHEBI:15378"/>
        <dbReference type="ChEBI" id="CHEBI:30616"/>
        <dbReference type="ChEBI" id="CHEBI:33019"/>
        <dbReference type="ChEBI" id="CHEBI:57926"/>
        <dbReference type="ChEBI" id="CHEBI:78442"/>
        <dbReference type="ChEBI" id="CHEBI:78534"/>
        <dbReference type="ChEBI" id="CHEBI:456215"/>
        <dbReference type="EC" id="6.1.1.3"/>
    </reaction>
</comment>
<dbReference type="SUPFAM" id="SSF52954">
    <property type="entry name" value="Class II aaRS ABD-related"/>
    <property type="match status" value="1"/>
</dbReference>
<evidence type="ECO:0000256" key="2">
    <source>
        <dbReference type="ARBA" id="ARBA00013163"/>
    </source>
</evidence>